<accession>A0A0B2VSC0</accession>
<proteinExistence type="predicted"/>
<dbReference type="AlphaFoldDB" id="A0A0B2VSC0"/>
<comment type="caution">
    <text evidence="1">The sequence shown here is derived from an EMBL/GenBank/DDBJ whole genome shotgun (WGS) entry which is preliminary data.</text>
</comment>
<protein>
    <submittedName>
        <fullName evidence="1">Uncharacterized protein</fullName>
    </submittedName>
</protein>
<sequence>MSLLHIVIDEDSYGCAVVLSTALPVQILSQWIDTVCDKLASVHRLHLSRKNFEQLCIKKWYIIRFEIIHISEKNIHSVDDVYDLFFARTVMDEWLCNSDRHSEKRLRKIGSLNDDNHRLISTEELISLNEVSGFILAEKARRDRCMLEFRQYKCNEAVIRWEVLQALSDKYGYGGGRWILTPISYDDAQESSKNVQCMASELLKSFLCGELAEEFVTAIIYRNAFRFFRSTISIVNAFTKFNGLQHMKDSCIEEDQEVDRVLNILVDTGVAREDRLQNMRYKPKICSVCHITRQRGFVPYIYDVTFREGLPSQRRIQNRD</sequence>
<organism evidence="1 2">
    <name type="scientific">Toxocara canis</name>
    <name type="common">Canine roundworm</name>
    <dbReference type="NCBI Taxonomy" id="6265"/>
    <lineage>
        <taxon>Eukaryota</taxon>
        <taxon>Metazoa</taxon>
        <taxon>Ecdysozoa</taxon>
        <taxon>Nematoda</taxon>
        <taxon>Chromadorea</taxon>
        <taxon>Rhabditida</taxon>
        <taxon>Spirurina</taxon>
        <taxon>Ascaridomorpha</taxon>
        <taxon>Ascaridoidea</taxon>
        <taxon>Toxocaridae</taxon>
        <taxon>Toxocara</taxon>
    </lineage>
</organism>
<dbReference type="EMBL" id="JPKZ01000908">
    <property type="protein sequence ID" value="KHN84613.1"/>
    <property type="molecule type" value="Genomic_DNA"/>
</dbReference>
<evidence type="ECO:0000313" key="1">
    <source>
        <dbReference type="EMBL" id="KHN84613.1"/>
    </source>
</evidence>
<keyword evidence="2" id="KW-1185">Reference proteome</keyword>
<name>A0A0B2VSC0_TOXCA</name>
<evidence type="ECO:0000313" key="2">
    <source>
        <dbReference type="Proteomes" id="UP000031036"/>
    </source>
</evidence>
<dbReference type="Proteomes" id="UP000031036">
    <property type="component" value="Unassembled WGS sequence"/>
</dbReference>
<reference evidence="1 2" key="1">
    <citation type="submission" date="2014-11" db="EMBL/GenBank/DDBJ databases">
        <title>Genetic blueprint of the zoonotic pathogen Toxocara canis.</title>
        <authorList>
            <person name="Zhu X.-Q."/>
            <person name="Korhonen P.K."/>
            <person name="Cai H."/>
            <person name="Young N.D."/>
            <person name="Nejsum P."/>
            <person name="von Samson-Himmelstjerna G."/>
            <person name="Boag P.R."/>
            <person name="Tan P."/>
            <person name="Li Q."/>
            <person name="Min J."/>
            <person name="Yang Y."/>
            <person name="Wang X."/>
            <person name="Fang X."/>
            <person name="Hall R.S."/>
            <person name="Hofmann A."/>
            <person name="Sternberg P.W."/>
            <person name="Jex A.R."/>
            <person name="Gasser R.B."/>
        </authorList>
    </citation>
    <scope>NUCLEOTIDE SEQUENCE [LARGE SCALE GENOMIC DNA]</scope>
    <source>
        <strain evidence="1">PN_DK_2014</strain>
    </source>
</reference>
<gene>
    <name evidence="1" type="ORF">Tcan_10898</name>
</gene>
<dbReference type="OrthoDB" id="10666466at2759"/>